<reference evidence="1 2" key="1">
    <citation type="submission" date="2024-05" db="EMBL/GenBank/DDBJ databases">
        <title>De novo assembly of an allotetraploid wild potato.</title>
        <authorList>
            <person name="Hosaka A.J."/>
        </authorList>
    </citation>
    <scope>NUCLEOTIDE SEQUENCE [LARGE SCALE GENOMIC DNA]</scope>
    <source>
        <tissue evidence="1">Young leaves</tissue>
    </source>
</reference>
<proteinExistence type="predicted"/>
<accession>A0ABD2R3R2</accession>
<evidence type="ECO:0000313" key="2">
    <source>
        <dbReference type="Proteomes" id="UP001627284"/>
    </source>
</evidence>
<name>A0ABD2R3R2_9SOLN</name>
<comment type="caution">
    <text evidence="1">The sequence shown here is derived from an EMBL/GenBank/DDBJ whole genome shotgun (WGS) entry which is preliminary data.</text>
</comment>
<dbReference type="AlphaFoldDB" id="A0ABD2R3R2"/>
<keyword evidence="2" id="KW-1185">Reference proteome</keyword>
<gene>
    <name evidence="1" type="ORF">AABB24_037228</name>
</gene>
<dbReference type="EMBL" id="JBJKTR010000022">
    <property type="protein sequence ID" value="KAL3326449.1"/>
    <property type="molecule type" value="Genomic_DNA"/>
</dbReference>
<dbReference type="Proteomes" id="UP001627284">
    <property type="component" value="Unassembled WGS sequence"/>
</dbReference>
<protein>
    <submittedName>
        <fullName evidence="1">Uncharacterized protein</fullName>
    </submittedName>
</protein>
<evidence type="ECO:0000313" key="1">
    <source>
        <dbReference type="EMBL" id="KAL3326449.1"/>
    </source>
</evidence>
<sequence>MQSKINSFFNSSSFMPKSADSSKFCSDEFNYKRVWKDVLLTYQRRPQNSSRKKCLIGSRDGLLFLVYLYRIKNRLLPSPVSERSWTLYTTNSSAVADFLASFLTIAIVSCVFRVSY</sequence>
<organism evidence="1 2">
    <name type="scientific">Solanum stoloniferum</name>
    <dbReference type="NCBI Taxonomy" id="62892"/>
    <lineage>
        <taxon>Eukaryota</taxon>
        <taxon>Viridiplantae</taxon>
        <taxon>Streptophyta</taxon>
        <taxon>Embryophyta</taxon>
        <taxon>Tracheophyta</taxon>
        <taxon>Spermatophyta</taxon>
        <taxon>Magnoliopsida</taxon>
        <taxon>eudicotyledons</taxon>
        <taxon>Gunneridae</taxon>
        <taxon>Pentapetalae</taxon>
        <taxon>asterids</taxon>
        <taxon>lamiids</taxon>
        <taxon>Solanales</taxon>
        <taxon>Solanaceae</taxon>
        <taxon>Solanoideae</taxon>
        <taxon>Solaneae</taxon>
        <taxon>Solanum</taxon>
    </lineage>
</organism>